<gene>
    <name evidence="1" type="ORF">RCL2_002844700</name>
</gene>
<comment type="caution">
    <text evidence="1">The sequence shown here is derived from an EMBL/GenBank/DDBJ whole genome shotgun (WGS) entry which is preliminary data.</text>
</comment>
<name>A0A8H3R6U4_9GLOM</name>
<evidence type="ECO:0000313" key="2">
    <source>
        <dbReference type="Proteomes" id="UP000615446"/>
    </source>
</evidence>
<reference evidence="1" key="1">
    <citation type="submission" date="2019-10" db="EMBL/GenBank/DDBJ databases">
        <title>Conservation and host-specific expression of non-tandemly repeated heterogenous ribosome RNA gene in arbuscular mycorrhizal fungi.</title>
        <authorList>
            <person name="Maeda T."/>
            <person name="Kobayashi Y."/>
            <person name="Nakagawa T."/>
            <person name="Ezawa T."/>
            <person name="Yamaguchi K."/>
            <person name="Bino T."/>
            <person name="Nishimoto Y."/>
            <person name="Shigenobu S."/>
            <person name="Kawaguchi M."/>
        </authorList>
    </citation>
    <scope>NUCLEOTIDE SEQUENCE</scope>
    <source>
        <strain evidence="1">HR1</strain>
    </source>
</reference>
<accession>A0A8H3R6U4</accession>
<dbReference type="Proteomes" id="UP000615446">
    <property type="component" value="Unassembled WGS sequence"/>
</dbReference>
<organism evidence="1 2">
    <name type="scientific">Rhizophagus clarus</name>
    <dbReference type="NCBI Taxonomy" id="94130"/>
    <lineage>
        <taxon>Eukaryota</taxon>
        <taxon>Fungi</taxon>
        <taxon>Fungi incertae sedis</taxon>
        <taxon>Mucoromycota</taxon>
        <taxon>Glomeromycotina</taxon>
        <taxon>Glomeromycetes</taxon>
        <taxon>Glomerales</taxon>
        <taxon>Glomeraceae</taxon>
        <taxon>Rhizophagus</taxon>
    </lineage>
</organism>
<proteinExistence type="predicted"/>
<protein>
    <submittedName>
        <fullName evidence="1">Uncharacterized protein</fullName>
    </submittedName>
</protein>
<sequence length="80" mass="9535">MRCDTLMRLGYGKAEDCICVTEKYKTIYSKHRSEYKTSHMNERTREIECIQGIGKRNKYETETYDKAKDCKKRKPDDESV</sequence>
<dbReference type="AlphaFoldDB" id="A0A8H3R6U4"/>
<evidence type="ECO:0000313" key="1">
    <source>
        <dbReference type="EMBL" id="GET02065.1"/>
    </source>
</evidence>
<dbReference type="EMBL" id="BLAL01000304">
    <property type="protein sequence ID" value="GET02065.1"/>
    <property type="molecule type" value="Genomic_DNA"/>
</dbReference>